<evidence type="ECO:0000313" key="1">
    <source>
        <dbReference type="EMBL" id="KRK35544.1"/>
    </source>
</evidence>
<protein>
    <submittedName>
        <fullName evidence="1">Uncharacterized protein</fullName>
    </submittedName>
</protein>
<sequence>MTKLSVECIIDNHQVGTQVLNALEFERTQHVLHEMKSLGADVQQDEHQLTHADINLLGVKTARDVNIETRAQYSATEIQAMYRPQIKMMEDMWKKICKGFNLAKSPFKMSQTYMKVLGVDPDLIINGRPQKTVKDETPEDKMRRIANEASEMALQMNPEHFFVTASDDGLYGMETFGMYGAPYPQLITPLSTDALPVPRDPAYPVATTGQPTLMDGTPLYTIPYHQYKPLENGIELKLSVIMPETTPDEIINGHAYHLAIEFMHTAEIYAQSND</sequence>
<dbReference type="EMBL" id="AZDA01000078">
    <property type="protein sequence ID" value="KRK35544.1"/>
    <property type="molecule type" value="Genomic_DNA"/>
</dbReference>
<name>A0A0R1GNM5_9LACO</name>
<gene>
    <name evidence="1" type="ORF">FC07_GL000100</name>
</gene>
<dbReference type="Proteomes" id="UP000051461">
    <property type="component" value="Unassembled WGS sequence"/>
</dbReference>
<accession>A0A0R1GNM5</accession>
<dbReference type="AlphaFoldDB" id="A0A0R1GNM5"/>
<dbReference type="OrthoDB" id="2284173at2"/>
<comment type="caution">
    <text evidence="1">The sequence shown here is derived from an EMBL/GenBank/DDBJ whole genome shotgun (WGS) entry which is preliminary data.</text>
</comment>
<dbReference type="RefSeq" id="WP_057904685.1">
    <property type="nucleotide sequence ID" value="NZ_AZDA01000078.1"/>
</dbReference>
<dbReference type="PATRIC" id="fig|1423726.3.peg.107"/>
<organism evidence="1 2">
    <name type="scientific">Loigolactobacillus bifermentans DSM 20003</name>
    <dbReference type="NCBI Taxonomy" id="1423726"/>
    <lineage>
        <taxon>Bacteria</taxon>
        <taxon>Bacillati</taxon>
        <taxon>Bacillota</taxon>
        <taxon>Bacilli</taxon>
        <taxon>Lactobacillales</taxon>
        <taxon>Lactobacillaceae</taxon>
        <taxon>Loigolactobacillus</taxon>
    </lineage>
</organism>
<keyword evidence="2" id="KW-1185">Reference proteome</keyword>
<evidence type="ECO:0000313" key="2">
    <source>
        <dbReference type="Proteomes" id="UP000051461"/>
    </source>
</evidence>
<reference evidence="1 2" key="1">
    <citation type="journal article" date="2015" name="Genome Announc.">
        <title>Expanding the biotechnology potential of lactobacilli through comparative genomics of 213 strains and associated genera.</title>
        <authorList>
            <person name="Sun Z."/>
            <person name="Harris H.M."/>
            <person name="McCann A."/>
            <person name="Guo C."/>
            <person name="Argimon S."/>
            <person name="Zhang W."/>
            <person name="Yang X."/>
            <person name="Jeffery I.B."/>
            <person name="Cooney J.C."/>
            <person name="Kagawa T.F."/>
            <person name="Liu W."/>
            <person name="Song Y."/>
            <person name="Salvetti E."/>
            <person name="Wrobel A."/>
            <person name="Rasinkangas P."/>
            <person name="Parkhill J."/>
            <person name="Rea M.C."/>
            <person name="O'Sullivan O."/>
            <person name="Ritari J."/>
            <person name="Douillard F.P."/>
            <person name="Paul Ross R."/>
            <person name="Yang R."/>
            <person name="Briner A.E."/>
            <person name="Felis G.E."/>
            <person name="de Vos W.M."/>
            <person name="Barrangou R."/>
            <person name="Klaenhammer T.R."/>
            <person name="Caufield P.W."/>
            <person name="Cui Y."/>
            <person name="Zhang H."/>
            <person name="O'Toole P.W."/>
        </authorList>
    </citation>
    <scope>NUCLEOTIDE SEQUENCE [LARGE SCALE GENOMIC DNA]</scope>
    <source>
        <strain evidence="1 2">DSM 20003</strain>
    </source>
</reference>
<proteinExistence type="predicted"/>